<dbReference type="EMBL" id="VMNW02000020">
    <property type="protein sequence ID" value="KAA9160738.1"/>
    <property type="molecule type" value="Genomic_DNA"/>
</dbReference>
<protein>
    <submittedName>
        <fullName evidence="9">Sugar ABC transporter permease</fullName>
    </submittedName>
</protein>
<reference evidence="9" key="1">
    <citation type="submission" date="2019-09" db="EMBL/GenBank/DDBJ databases">
        <authorList>
            <person name="Teo W.F.A."/>
            <person name="Duangmal K."/>
        </authorList>
    </citation>
    <scope>NUCLEOTIDE SEQUENCE [LARGE SCALE GENOMIC DNA]</scope>
    <source>
        <strain evidence="9">K81G1</strain>
    </source>
</reference>
<dbReference type="InterPro" id="IPR051393">
    <property type="entry name" value="ABC_transporter_permease"/>
</dbReference>
<sequence>MMSSQAELADRGAVSEAGTGLGARSRVTRRYNRRQMASWWWTAPALLLVLGFVYVAFLFGAFFAFTNWSGLGSFDFVGFRNFVTFFEDPDAFAALGRTLFLAAVYVVATNIIGFGLGLALNRTLKTRHFLRTLIFAPVVLSPLAVSYVWLYIFDQDGPLNGALEWLGLGSWTRAWLGDPDLAIWAVVIVLVWQHIGLTMVIYLAGLAGIPPEIEEASAIDGASALRRLVHVTLPLLRPTIVVASTLLLVRGLSIFDQVIALTGGGPYGATETLATLMYKTTFSLGEYGYGAAITMILTILIAVFAVLQYKFLRGKPEEI</sequence>
<feature type="transmembrane region" description="Helical" evidence="7">
    <location>
        <begin position="181"/>
        <end position="207"/>
    </location>
</feature>
<gene>
    <name evidence="9" type="ORF">FPZ12_016470</name>
</gene>
<feature type="transmembrane region" description="Helical" evidence="7">
    <location>
        <begin position="132"/>
        <end position="152"/>
    </location>
</feature>
<evidence type="ECO:0000256" key="6">
    <source>
        <dbReference type="ARBA" id="ARBA00023136"/>
    </source>
</evidence>
<comment type="similarity">
    <text evidence="7">Belongs to the binding-protein-dependent transport system permease family.</text>
</comment>
<evidence type="ECO:0000259" key="8">
    <source>
        <dbReference type="PROSITE" id="PS50928"/>
    </source>
</evidence>
<dbReference type="OrthoDB" id="4053402at2"/>
<feature type="transmembrane region" description="Helical" evidence="7">
    <location>
        <begin position="39"/>
        <end position="65"/>
    </location>
</feature>
<dbReference type="PANTHER" id="PTHR30193:SF37">
    <property type="entry name" value="INNER MEMBRANE ABC TRANSPORTER PERMEASE PROTEIN YCJO"/>
    <property type="match status" value="1"/>
</dbReference>
<dbReference type="SUPFAM" id="SSF161098">
    <property type="entry name" value="MetI-like"/>
    <property type="match status" value="1"/>
</dbReference>
<feature type="domain" description="ABC transmembrane type-1" evidence="8">
    <location>
        <begin position="95"/>
        <end position="308"/>
    </location>
</feature>
<dbReference type="AlphaFoldDB" id="A0A5N0V5Q9"/>
<evidence type="ECO:0000256" key="4">
    <source>
        <dbReference type="ARBA" id="ARBA00022692"/>
    </source>
</evidence>
<evidence type="ECO:0000313" key="9">
    <source>
        <dbReference type="EMBL" id="KAA9160738.1"/>
    </source>
</evidence>
<dbReference type="PANTHER" id="PTHR30193">
    <property type="entry name" value="ABC TRANSPORTER PERMEASE PROTEIN"/>
    <property type="match status" value="1"/>
</dbReference>
<dbReference type="GO" id="GO:0055085">
    <property type="term" value="P:transmembrane transport"/>
    <property type="evidence" value="ECO:0007669"/>
    <property type="project" value="InterPro"/>
</dbReference>
<dbReference type="Gene3D" id="1.10.3720.10">
    <property type="entry name" value="MetI-like"/>
    <property type="match status" value="1"/>
</dbReference>
<evidence type="ECO:0000256" key="5">
    <source>
        <dbReference type="ARBA" id="ARBA00022989"/>
    </source>
</evidence>
<keyword evidence="6 7" id="KW-0472">Membrane</keyword>
<feature type="transmembrane region" description="Helical" evidence="7">
    <location>
        <begin position="287"/>
        <end position="307"/>
    </location>
</feature>
<keyword evidence="10" id="KW-1185">Reference proteome</keyword>
<feature type="transmembrane region" description="Helical" evidence="7">
    <location>
        <begin position="99"/>
        <end position="120"/>
    </location>
</feature>
<evidence type="ECO:0000256" key="2">
    <source>
        <dbReference type="ARBA" id="ARBA00022448"/>
    </source>
</evidence>
<keyword evidence="2 7" id="KW-0813">Transport</keyword>
<organism evidence="9 10">
    <name type="scientific">Amycolatopsis acidicola</name>
    <dbReference type="NCBI Taxonomy" id="2596893"/>
    <lineage>
        <taxon>Bacteria</taxon>
        <taxon>Bacillati</taxon>
        <taxon>Actinomycetota</taxon>
        <taxon>Actinomycetes</taxon>
        <taxon>Pseudonocardiales</taxon>
        <taxon>Pseudonocardiaceae</taxon>
        <taxon>Amycolatopsis</taxon>
    </lineage>
</organism>
<evidence type="ECO:0000313" key="10">
    <source>
        <dbReference type="Proteomes" id="UP000319769"/>
    </source>
</evidence>
<dbReference type="InterPro" id="IPR000515">
    <property type="entry name" value="MetI-like"/>
</dbReference>
<name>A0A5N0V5Q9_9PSEU</name>
<keyword evidence="5 7" id="KW-1133">Transmembrane helix</keyword>
<dbReference type="Proteomes" id="UP000319769">
    <property type="component" value="Unassembled WGS sequence"/>
</dbReference>
<dbReference type="CDD" id="cd06261">
    <property type="entry name" value="TM_PBP2"/>
    <property type="match status" value="1"/>
</dbReference>
<dbReference type="PROSITE" id="PS50928">
    <property type="entry name" value="ABC_TM1"/>
    <property type="match status" value="1"/>
</dbReference>
<proteinExistence type="inferred from homology"/>
<evidence type="ECO:0000256" key="3">
    <source>
        <dbReference type="ARBA" id="ARBA00022475"/>
    </source>
</evidence>
<keyword evidence="4 7" id="KW-0812">Transmembrane</keyword>
<evidence type="ECO:0000256" key="1">
    <source>
        <dbReference type="ARBA" id="ARBA00004651"/>
    </source>
</evidence>
<evidence type="ECO:0000256" key="7">
    <source>
        <dbReference type="RuleBase" id="RU363032"/>
    </source>
</evidence>
<dbReference type="InterPro" id="IPR035906">
    <property type="entry name" value="MetI-like_sf"/>
</dbReference>
<dbReference type="Pfam" id="PF00528">
    <property type="entry name" value="BPD_transp_1"/>
    <property type="match status" value="1"/>
</dbReference>
<accession>A0A5N0V5Q9</accession>
<keyword evidence="3" id="KW-1003">Cell membrane</keyword>
<comment type="caution">
    <text evidence="9">The sequence shown here is derived from an EMBL/GenBank/DDBJ whole genome shotgun (WGS) entry which is preliminary data.</text>
</comment>
<comment type="subcellular location">
    <subcellularLocation>
        <location evidence="1 7">Cell membrane</location>
        <topology evidence="1 7">Multi-pass membrane protein</topology>
    </subcellularLocation>
</comment>
<dbReference type="GO" id="GO:0005886">
    <property type="term" value="C:plasma membrane"/>
    <property type="evidence" value="ECO:0007669"/>
    <property type="project" value="UniProtKB-SubCell"/>
</dbReference>